<dbReference type="Pfam" id="PF03466">
    <property type="entry name" value="LysR_substrate"/>
    <property type="match status" value="1"/>
</dbReference>
<dbReference type="RefSeq" id="WP_177176672.1">
    <property type="nucleotide sequence ID" value="NZ_FOFG01000001.1"/>
</dbReference>
<reference evidence="6 7" key="1">
    <citation type="submission" date="2016-10" db="EMBL/GenBank/DDBJ databases">
        <authorList>
            <person name="de Groot N.N."/>
        </authorList>
    </citation>
    <scope>NUCLEOTIDE SEQUENCE [LARGE SCALE GENOMIC DNA]</scope>
    <source>
        <strain evidence="6 7">A52C2</strain>
    </source>
</reference>
<dbReference type="GO" id="GO:0003700">
    <property type="term" value="F:DNA-binding transcription factor activity"/>
    <property type="evidence" value="ECO:0007669"/>
    <property type="project" value="InterPro"/>
</dbReference>
<dbReference type="InterPro" id="IPR050950">
    <property type="entry name" value="HTH-type_LysR_regulators"/>
</dbReference>
<gene>
    <name evidence="6" type="ORF">SAMN05216548_101623</name>
</gene>
<dbReference type="PRINTS" id="PR00039">
    <property type="entry name" value="HTHLYSR"/>
</dbReference>
<dbReference type="PANTHER" id="PTHR30419:SF8">
    <property type="entry name" value="NITROGEN ASSIMILATION TRANSCRIPTIONAL ACTIVATOR-RELATED"/>
    <property type="match status" value="1"/>
</dbReference>
<dbReference type="PROSITE" id="PS50931">
    <property type="entry name" value="HTH_LYSR"/>
    <property type="match status" value="1"/>
</dbReference>
<dbReference type="InterPro" id="IPR005119">
    <property type="entry name" value="LysR_subst-bd"/>
</dbReference>
<name>A0A1H9B683_9HYPH</name>
<protein>
    <submittedName>
        <fullName evidence="6">DNA-binding transcriptional regulator, LysR family</fullName>
    </submittedName>
</protein>
<comment type="similarity">
    <text evidence="1">Belongs to the LysR transcriptional regulatory family.</text>
</comment>
<sequence>MNLEALRYFVAVAEAGSIREAAENLHVAQSALSRQIQNLEQAFGAPLLSRLPRGVETTPAGRIFLRRARDSLAAVALARDEIAALQGLSTGEVRIASIEPFADDLLPDLITRFREKHPGITFDVRVGNTRQVVGLVQEGVVEIGIGYNPPPDPALRVLTSLTQPLVALVSPHHSFAGCEEIRFADLAGQPLVLAPAGSPTRQVIEAAAARAGIRLRVVVESDSVPLRLGLAERASLIAILAELSGRAAAERGRLVSLRFSDALLQESEVQIISLKDRARSRAVIDFERGLYGAIRRMNGSRDASGEA</sequence>
<evidence type="ECO:0000256" key="3">
    <source>
        <dbReference type="ARBA" id="ARBA00023125"/>
    </source>
</evidence>
<feature type="domain" description="HTH lysR-type" evidence="5">
    <location>
        <begin position="1"/>
        <end position="58"/>
    </location>
</feature>
<dbReference type="Pfam" id="PF00126">
    <property type="entry name" value="HTH_1"/>
    <property type="match status" value="1"/>
</dbReference>
<dbReference type="CDD" id="cd05466">
    <property type="entry name" value="PBP2_LTTR_substrate"/>
    <property type="match status" value="1"/>
</dbReference>
<dbReference type="SUPFAM" id="SSF53850">
    <property type="entry name" value="Periplasmic binding protein-like II"/>
    <property type="match status" value="1"/>
</dbReference>
<evidence type="ECO:0000313" key="7">
    <source>
        <dbReference type="Proteomes" id="UP000199647"/>
    </source>
</evidence>
<keyword evidence="7" id="KW-1185">Reference proteome</keyword>
<dbReference type="InterPro" id="IPR000847">
    <property type="entry name" value="LysR_HTH_N"/>
</dbReference>
<evidence type="ECO:0000256" key="2">
    <source>
        <dbReference type="ARBA" id="ARBA00023015"/>
    </source>
</evidence>
<evidence type="ECO:0000256" key="4">
    <source>
        <dbReference type="ARBA" id="ARBA00023163"/>
    </source>
</evidence>
<dbReference type="AlphaFoldDB" id="A0A1H9B683"/>
<dbReference type="Gene3D" id="1.10.10.10">
    <property type="entry name" value="Winged helix-like DNA-binding domain superfamily/Winged helix DNA-binding domain"/>
    <property type="match status" value="1"/>
</dbReference>
<evidence type="ECO:0000313" key="6">
    <source>
        <dbReference type="EMBL" id="SEP84454.1"/>
    </source>
</evidence>
<dbReference type="GO" id="GO:0003677">
    <property type="term" value="F:DNA binding"/>
    <property type="evidence" value="ECO:0007669"/>
    <property type="project" value="UniProtKB-KW"/>
</dbReference>
<dbReference type="Proteomes" id="UP000199647">
    <property type="component" value="Unassembled WGS sequence"/>
</dbReference>
<dbReference type="SUPFAM" id="SSF46785">
    <property type="entry name" value="Winged helix' DNA-binding domain"/>
    <property type="match status" value="1"/>
</dbReference>
<accession>A0A1H9B683</accession>
<evidence type="ECO:0000259" key="5">
    <source>
        <dbReference type="PROSITE" id="PS50931"/>
    </source>
</evidence>
<dbReference type="STRING" id="1855383.SAMN05216548_101623"/>
<dbReference type="GO" id="GO:0005829">
    <property type="term" value="C:cytosol"/>
    <property type="evidence" value="ECO:0007669"/>
    <property type="project" value="TreeGrafter"/>
</dbReference>
<dbReference type="PANTHER" id="PTHR30419">
    <property type="entry name" value="HTH-TYPE TRANSCRIPTIONAL REGULATOR YBHD"/>
    <property type="match status" value="1"/>
</dbReference>
<keyword evidence="2" id="KW-0805">Transcription regulation</keyword>
<dbReference type="Gene3D" id="3.40.190.290">
    <property type="match status" value="1"/>
</dbReference>
<dbReference type="InterPro" id="IPR036388">
    <property type="entry name" value="WH-like_DNA-bd_sf"/>
</dbReference>
<organism evidence="6 7">
    <name type="scientific">Faunimonas pinastri</name>
    <dbReference type="NCBI Taxonomy" id="1855383"/>
    <lineage>
        <taxon>Bacteria</taxon>
        <taxon>Pseudomonadati</taxon>
        <taxon>Pseudomonadota</taxon>
        <taxon>Alphaproteobacteria</taxon>
        <taxon>Hyphomicrobiales</taxon>
        <taxon>Afifellaceae</taxon>
        <taxon>Faunimonas</taxon>
    </lineage>
</organism>
<keyword evidence="4" id="KW-0804">Transcription</keyword>
<proteinExistence type="inferred from homology"/>
<dbReference type="EMBL" id="FOFG01000001">
    <property type="protein sequence ID" value="SEP84454.1"/>
    <property type="molecule type" value="Genomic_DNA"/>
</dbReference>
<keyword evidence="3 6" id="KW-0238">DNA-binding</keyword>
<dbReference type="InterPro" id="IPR036390">
    <property type="entry name" value="WH_DNA-bd_sf"/>
</dbReference>
<evidence type="ECO:0000256" key="1">
    <source>
        <dbReference type="ARBA" id="ARBA00009437"/>
    </source>
</evidence>
<dbReference type="FunFam" id="1.10.10.10:FF:000001">
    <property type="entry name" value="LysR family transcriptional regulator"/>
    <property type="match status" value="1"/>
</dbReference>